<dbReference type="RefSeq" id="WP_116182931.1">
    <property type="nucleotide sequence ID" value="NZ_QTJX01000001.1"/>
</dbReference>
<dbReference type="InterPro" id="IPR016181">
    <property type="entry name" value="Acyl_CoA_acyltransferase"/>
</dbReference>
<sequence>MIELKKNDYHKALKELLKVEINNLFARAVVENHVSGKVYVDQQEEPSTFYVVHPYGMSLLFGKHDNEEFNLQFKEHALNTKGKRDTHIWMQAFPNMWHNELETLFAGCSIDSSANKTKNQTEQIIELNTRVNFKFDADKFNALQNKLRVPSVRLKSTTEKEFESMKGSVIPKNFWDNYDDFKKNGVGFSTYIDDELACTAFSSCIMDDFLELGMETVPEHRGKGMAVYTCAQLVEYSLEHGYEPIWACSLANKGSYELAKKLGFEVSLQIPYYRLSK</sequence>
<organism evidence="2 3">
    <name type="scientific">Flagellimonas nanhaiensis</name>
    <dbReference type="NCBI Taxonomy" id="2292706"/>
    <lineage>
        <taxon>Bacteria</taxon>
        <taxon>Pseudomonadati</taxon>
        <taxon>Bacteroidota</taxon>
        <taxon>Flavobacteriia</taxon>
        <taxon>Flavobacteriales</taxon>
        <taxon>Flavobacteriaceae</taxon>
        <taxon>Flagellimonas</taxon>
    </lineage>
</organism>
<evidence type="ECO:0000259" key="1">
    <source>
        <dbReference type="PROSITE" id="PS51186"/>
    </source>
</evidence>
<dbReference type="Gene3D" id="3.40.630.30">
    <property type="match status" value="1"/>
</dbReference>
<dbReference type="Pfam" id="PF12746">
    <property type="entry name" value="GNAT_acetyltran"/>
    <property type="match status" value="1"/>
</dbReference>
<accession>A0A371JTD0</accession>
<dbReference type="Proteomes" id="UP000261828">
    <property type="component" value="Unassembled WGS sequence"/>
</dbReference>
<dbReference type="GO" id="GO:0016747">
    <property type="term" value="F:acyltransferase activity, transferring groups other than amino-acyl groups"/>
    <property type="evidence" value="ECO:0007669"/>
    <property type="project" value="InterPro"/>
</dbReference>
<dbReference type="AlphaFoldDB" id="A0A371JTD0"/>
<reference evidence="2 3" key="1">
    <citation type="submission" date="2018-08" db="EMBL/GenBank/DDBJ databases">
        <title>Muricauda nanhaiensis sp. nov., isolated from seawater of the South China Sea.</title>
        <authorList>
            <person name="Dang Y."/>
        </authorList>
    </citation>
    <scope>NUCLEOTIDE SEQUENCE [LARGE SCALE GENOMIC DNA]</scope>
    <source>
        <strain evidence="2 3">SM1704</strain>
    </source>
</reference>
<evidence type="ECO:0000313" key="3">
    <source>
        <dbReference type="Proteomes" id="UP000261828"/>
    </source>
</evidence>
<name>A0A371JTD0_9FLAO</name>
<dbReference type="OrthoDB" id="9797456at2"/>
<dbReference type="InterPro" id="IPR000182">
    <property type="entry name" value="GNAT_dom"/>
</dbReference>
<dbReference type="PANTHER" id="PTHR31143:SF2">
    <property type="entry name" value="FR47-LIKE DOMAIN-CONTAINING PROTEIN-RELATED"/>
    <property type="match status" value="1"/>
</dbReference>
<keyword evidence="3" id="KW-1185">Reference proteome</keyword>
<keyword evidence="2" id="KW-0808">Transferase</keyword>
<protein>
    <submittedName>
        <fullName evidence="2">GNAT family N-acetyltransferase</fullName>
    </submittedName>
</protein>
<dbReference type="InterPro" id="IPR027365">
    <property type="entry name" value="GNAT_acetyltra_YdfB-like"/>
</dbReference>
<comment type="caution">
    <text evidence="2">The sequence shown here is derived from an EMBL/GenBank/DDBJ whole genome shotgun (WGS) entry which is preliminary data.</text>
</comment>
<dbReference type="EMBL" id="QTJX01000001">
    <property type="protein sequence ID" value="RDY61048.1"/>
    <property type="molecule type" value="Genomic_DNA"/>
</dbReference>
<gene>
    <name evidence="2" type="ORF">DX873_02425</name>
</gene>
<dbReference type="PANTHER" id="PTHR31143">
    <property type="match status" value="1"/>
</dbReference>
<proteinExistence type="predicted"/>
<feature type="domain" description="N-acetyltransferase" evidence="1">
    <location>
        <begin position="127"/>
        <end position="277"/>
    </location>
</feature>
<dbReference type="PROSITE" id="PS51186">
    <property type="entry name" value="GNAT"/>
    <property type="match status" value="1"/>
</dbReference>
<dbReference type="SUPFAM" id="SSF55729">
    <property type="entry name" value="Acyl-CoA N-acyltransferases (Nat)"/>
    <property type="match status" value="1"/>
</dbReference>
<evidence type="ECO:0000313" key="2">
    <source>
        <dbReference type="EMBL" id="RDY61048.1"/>
    </source>
</evidence>